<dbReference type="PANTHER" id="PTHR45842">
    <property type="entry name" value="SYNAPTIC ADHESION-LIKE MOLECULE SALM"/>
    <property type="match status" value="1"/>
</dbReference>
<protein>
    <submittedName>
        <fullName evidence="5">Connectin</fullName>
    </submittedName>
</protein>
<proteinExistence type="predicted"/>
<accession>A0A9Q0MQ78</accession>
<dbReference type="InterPro" id="IPR026906">
    <property type="entry name" value="LRR_5"/>
</dbReference>
<evidence type="ECO:0000256" key="2">
    <source>
        <dbReference type="ARBA" id="ARBA00022729"/>
    </source>
</evidence>
<dbReference type="Pfam" id="PF13306">
    <property type="entry name" value="LRR_5"/>
    <property type="match status" value="1"/>
</dbReference>
<organism evidence="5 6">
    <name type="scientific">Pseudolycoriella hygida</name>
    <dbReference type="NCBI Taxonomy" id="35572"/>
    <lineage>
        <taxon>Eukaryota</taxon>
        <taxon>Metazoa</taxon>
        <taxon>Ecdysozoa</taxon>
        <taxon>Arthropoda</taxon>
        <taxon>Hexapoda</taxon>
        <taxon>Insecta</taxon>
        <taxon>Pterygota</taxon>
        <taxon>Neoptera</taxon>
        <taxon>Endopterygota</taxon>
        <taxon>Diptera</taxon>
        <taxon>Nematocera</taxon>
        <taxon>Sciaroidea</taxon>
        <taxon>Sciaridae</taxon>
        <taxon>Pseudolycoriella</taxon>
    </lineage>
</organism>
<evidence type="ECO:0000256" key="1">
    <source>
        <dbReference type="ARBA" id="ARBA00022614"/>
    </source>
</evidence>
<dbReference type="PANTHER" id="PTHR45842:SF12">
    <property type="entry name" value="KEKKON 5, ISOFORM A"/>
    <property type="match status" value="1"/>
</dbReference>
<evidence type="ECO:0000256" key="4">
    <source>
        <dbReference type="ARBA" id="ARBA00023180"/>
    </source>
</evidence>
<sequence>FSNNFVIPKKQQQNSAGPAICLQAEYLDNLVSQYISCEKLLSQSRARISSNKRREKSSINLCSKDIDMKLACHCSHDDNKRTVMEVDCLVLHEEFPQSDPAWQSFRQHPNLKHFILTVHRNGYMSYLPSDILKYQKELRTITITYADIREIPTYAFGNLTKLENITLIKSQIEVLDMHSFANHESLRGLNLEENQIVDIDRYAFTNLPELQELLLTKNNLTTLHDEMFSDLGNLAKLKLNENLISVLTKEMFKGLGNLRNLDLSVNNVKFIGDAVFAELWSLQELDLESNAIERLSERAFDGLNNLRTLNLKNNKLETLEGGVFTGVPAVTSLYLNNNLLDTLTYNNVLPLMDNLVNNTSILSLWAKLMFYNTYYKLLALNVKFFTVFFFKLFRFQFASKWVVFEQIKFCSV</sequence>
<dbReference type="InterPro" id="IPR001611">
    <property type="entry name" value="Leu-rich_rpt"/>
</dbReference>
<name>A0A9Q0MQ78_9DIPT</name>
<keyword evidence="3" id="KW-0677">Repeat</keyword>
<gene>
    <name evidence="5" type="primary">Con</name>
    <name evidence="5" type="ORF">Bhyg_13530</name>
</gene>
<keyword evidence="2" id="KW-0732">Signal</keyword>
<dbReference type="SMART" id="SM00369">
    <property type="entry name" value="LRR_TYP"/>
    <property type="match status" value="7"/>
</dbReference>
<evidence type="ECO:0000313" key="5">
    <source>
        <dbReference type="EMBL" id="KAJ6634949.1"/>
    </source>
</evidence>
<evidence type="ECO:0000313" key="6">
    <source>
        <dbReference type="Proteomes" id="UP001151699"/>
    </source>
</evidence>
<dbReference type="Proteomes" id="UP001151699">
    <property type="component" value="Chromosome C"/>
</dbReference>
<dbReference type="PROSITE" id="PS51450">
    <property type="entry name" value="LRR"/>
    <property type="match status" value="2"/>
</dbReference>
<keyword evidence="1" id="KW-0433">Leucine-rich repeat</keyword>
<evidence type="ECO:0000256" key="3">
    <source>
        <dbReference type="ARBA" id="ARBA00022737"/>
    </source>
</evidence>
<dbReference type="AlphaFoldDB" id="A0A9Q0MQ78"/>
<keyword evidence="4" id="KW-0325">Glycoprotein</keyword>
<dbReference type="InterPro" id="IPR003591">
    <property type="entry name" value="Leu-rich_rpt_typical-subtyp"/>
</dbReference>
<dbReference type="OrthoDB" id="27267at2759"/>
<feature type="non-terminal residue" evidence="5">
    <location>
        <position position="1"/>
    </location>
</feature>
<reference evidence="5" key="1">
    <citation type="submission" date="2022-07" db="EMBL/GenBank/DDBJ databases">
        <authorList>
            <person name="Trinca V."/>
            <person name="Uliana J.V.C."/>
            <person name="Torres T.T."/>
            <person name="Ward R.J."/>
            <person name="Monesi N."/>
        </authorList>
    </citation>
    <scope>NUCLEOTIDE SEQUENCE</scope>
    <source>
        <strain evidence="5">HSMRA1968</strain>
        <tissue evidence="5">Whole embryos</tissue>
    </source>
</reference>
<keyword evidence="6" id="KW-1185">Reference proteome</keyword>
<dbReference type="Pfam" id="PF13855">
    <property type="entry name" value="LRR_8"/>
    <property type="match status" value="1"/>
</dbReference>
<dbReference type="SUPFAM" id="SSF52058">
    <property type="entry name" value="L domain-like"/>
    <property type="match status" value="1"/>
</dbReference>
<feature type="non-terminal residue" evidence="5">
    <location>
        <position position="412"/>
    </location>
</feature>
<dbReference type="InterPro" id="IPR050467">
    <property type="entry name" value="LRFN"/>
</dbReference>
<dbReference type="Gene3D" id="3.80.10.10">
    <property type="entry name" value="Ribonuclease Inhibitor"/>
    <property type="match status" value="1"/>
</dbReference>
<comment type="caution">
    <text evidence="5">The sequence shown here is derived from an EMBL/GenBank/DDBJ whole genome shotgun (WGS) entry which is preliminary data.</text>
</comment>
<dbReference type="EMBL" id="WJQU01000004">
    <property type="protein sequence ID" value="KAJ6634949.1"/>
    <property type="molecule type" value="Genomic_DNA"/>
</dbReference>
<dbReference type="InterPro" id="IPR032675">
    <property type="entry name" value="LRR_dom_sf"/>
</dbReference>